<proteinExistence type="predicted"/>
<reference evidence="2" key="1">
    <citation type="submission" date="2025-08" db="UniProtKB">
        <authorList>
            <consortium name="Ensembl"/>
        </authorList>
    </citation>
    <scope>IDENTIFICATION</scope>
</reference>
<dbReference type="Proteomes" id="UP000694420">
    <property type="component" value="Unplaced"/>
</dbReference>
<evidence type="ECO:0000256" key="1">
    <source>
        <dbReference type="SAM" id="MobiDB-lite"/>
    </source>
</evidence>
<feature type="region of interest" description="Disordered" evidence="1">
    <location>
        <begin position="1"/>
        <end position="35"/>
    </location>
</feature>
<name>A0A8C6ZVK7_NOTPE</name>
<dbReference type="InterPro" id="IPR042849">
    <property type="entry name" value="ARHGEF33"/>
</dbReference>
<protein>
    <submittedName>
        <fullName evidence="2">Uncharacterized protein</fullName>
    </submittedName>
</protein>
<evidence type="ECO:0000313" key="3">
    <source>
        <dbReference type="Proteomes" id="UP000694420"/>
    </source>
</evidence>
<dbReference type="PANTHER" id="PTHR46944:SF1">
    <property type="entry name" value="RHO GUANINE NUCLEOTIDE EXCHANGE FACTOR 33"/>
    <property type="match status" value="1"/>
</dbReference>
<feature type="compositionally biased region" description="Basic and acidic residues" evidence="1">
    <location>
        <begin position="1"/>
        <end position="15"/>
    </location>
</feature>
<organism evidence="2 3">
    <name type="scientific">Nothoprocta perdicaria</name>
    <name type="common">Chilean tinamou</name>
    <name type="synonym">Crypturus perdicarius</name>
    <dbReference type="NCBI Taxonomy" id="30464"/>
    <lineage>
        <taxon>Eukaryota</taxon>
        <taxon>Metazoa</taxon>
        <taxon>Chordata</taxon>
        <taxon>Craniata</taxon>
        <taxon>Vertebrata</taxon>
        <taxon>Euteleostomi</taxon>
        <taxon>Archelosauria</taxon>
        <taxon>Archosauria</taxon>
        <taxon>Dinosauria</taxon>
        <taxon>Saurischia</taxon>
        <taxon>Theropoda</taxon>
        <taxon>Coelurosauria</taxon>
        <taxon>Aves</taxon>
        <taxon>Palaeognathae</taxon>
        <taxon>Tinamiformes</taxon>
        <taxon>Tinamidae</taxon>
        <taxon>Nothoprocta</taxon>
    </lineage>
</organism>
<sequence length="76" mass="8716">LHAEDNTRFCQKDDNEQTSFSDHNPRHEPKGGFRSSFRIMKGKAMVPHMPHHKHSLLRDCTLLTTKPQASPLHASK</sequence>
<accession>A0A8C6ZVK7</accession>
<reference evidence="2" key="2">
    <citation type="submission" date="2025-09" db="UniProtKB">
        <authorList>
            <consortium name="Ensembl"/>
        </authorList>
    </citation>
    <scope>IDENTIFICATION</scope>
</reference>
<keyword evidence="3" id="KW-1185">Reference proteome</keyword>
<evidence type="ECO:0000313" key="2">
    <source>
        <dbReference type="Ensembl" id="ENSNPEP00000019423.1"/>
    </source>
</evidence>
<dbReference type="AlphaFoldDB" id="A0A8C6ZVK7"/>
<dbReference type="Ensembl" id="ENSNPET00000019922.1">
    <property type="protein sequence ID" value="ENSNPEP00000019423.1"/>
    <property type="gene ID" value="ENSNPEG00000014479.1"/>
</dbReference>
<dbReference type="PANTHER" id="PTHR46944">
    <property type="entry name" value="RHO GUANINE NUCLEOTIDE EXCHANGE FACTOR 33"/>
    <property type="match status" value="1"/>
</dbReference>